<organism evidence="9 10">
    <name type="scientific">Mesobacillus campisalis</name>
    <dbReference type="NCBI Taxonomy" id="1408103"/>
    <lineage>
        <taxon>Bacteria</taxon>
        <taxon>Bacillati</taxon>
        <taxon>Bacillota</taxon>
        <taxon>Bacilli</taxon>
        <taxon>Bacillales</taxon>
        <taxon>Bacillaceae</taxon>
        <taxon>Mesobacillus</taxon>
    </lineage>
</organism>
<accession>A0A0M2T2J2</accession>
<keyword evidence="4 7" id="KW-1133">Transmembrane helix</keyword>
<dbReference type="PATRIC" id="fig|1408103.3.peg.1481"/>
<name>A0A0M2T2J2_9BACI</name>
<feature type="signal peptide" evidence="8">
    <location>
        <begin position="1"/>
        <end position="19"/>
    </location>
</feature>
<reference evidence="9 10" key="1">
    <citation type="submission" date="2015-04" db="EMBL/GenBank/DDBJ databases">
        <title>Taxonomic description and genome sequence of Bacillus campisalis sp. nov., a novel member of the genus Bacillus isolated from solar saltern.</title>
        <authorList>
            <person name="Mathan Kumar R."/>
            <person name="Kaur G."/>
            <person name="Kumar A."/>
            <person name="Singh N.K."/>
            <person name="Kaur N."/>
            <person name="Kumar N."/>
            <person name="Mayilraj S."/>
        </authorList>
    </citation>
    <scope>NUCLEOTIDE SEQUENCE [LARGE SCALE GENOMIC DNA]</scope>
    <source>
        <strain evidence="9 10">SA2-6</strain>
    </source>
</reference>
<keyword evidence="5 7" id="KW-0472">Membrane</keyword>
<keyword evidence="3 7" id="KW-0812">Transmembrane</keyword>
<evidence type="ECO:0000256" key="4">
    <source>
        <dbReference type="ARBA" id="ARBA00022989"/>
    </source>
</evidence>
<sequence>MVCLAAALFVCSCHPFAAAAEEPNVMDWLNEEESGEQPAETAPDTNAGTDNAGPNNAIDKSPILLISQLLFYTLLIVAMIYGLIKFLASRQKKLQPNQAIDLIGGAALGTNKSLQLVKVGGKVFLLGVADQITLIKEFSGEDELGTFENNPKETASFANSLLGLTKKHSQSGQFDQLFKQSLNKQRNRQNQLEQDLVPNDKEGRNT</sequence>
<evidence type="ECO:0000313" key="9">
    <source>
        <dbReference type="EMBL" id="KKK39035.1"/>
    </source>
</evidence>
<dbReference type="AlphaFoldDB" id="A0A0M2T2J2"/>
<comment type="subcellular location">
    <subcellularLocation>
        <location evidence="1">Cell membrane</location>
    </subcellularLocation>
</comment>
<dbReference type="InterPro" id="IPR022781">
    <property type="entry name" value="Flagellar_biosynth_FliO"/>
</dbReference>
<evidence type="ECO:0000256" key="8">
    <source>
        <dbReference type="SAM" id="SignalP"/>
    </source>
</evidence>
<evidence type="ECO:0000313" key="10">
    <source>
        <dbReference type="Proteomes" id="UP000034166"/>
    </source>
</evidence>
<keyword evidence="10" id="KW-1185">Reference proteome</keyword>
<feature type="region of interest" description="Disordered" evidence="6">
    <location>
        <begin position="31"/>
        <end position="53"/>
    </location>
</feature>
<feature type="chain" id="PRO_5005641989" description="Flagellar protein" evidence="8">
    <location>
        <begin position="20"/>
        <end position="206"/>
    </location>
</feature>
<evidence type="ECO:0000256" key="6">
    <source>
        <dbReference type="SAM" id="MobiDB-lite"/>
    </source>
</evidence>
<evidence type="ECO:0000256" key="5">
    <source>
        <dbReference type="ARBA" id="ARBA00023136"/>
    </source>
</evidence>
<evidence type="ECO:0000256" key="1">
    <source>
        <dbReference type="ARBA" id="ARBA00004236"/>
    </source>
</evidence>
<evidence type="ECO:0008006" key="11">
    <source>
        <dbReference type="Google" id="ProtNLM"/>
    </source>
</evidence>
<dbReference type="GO" id="GO:0044781">
    <property type="term" value="P:bacterial-type flagellum organization"/>
    <property type="evidence" value="ECO:0007669"/>
    <property type="project" value="InterPro"/>
</dbReference>
<feature type="compositionally biased region" description="Polar residues" evidence="6">
    <location>
        <begin position="43"/>
        <end position="53"/>
    </location>
</feature>
<feature type="region of interest" description="Disordered" evidence="6">
    <location>
        <begin position="185"/>
        <end position="206"/>
    </location>
</feature>
<evidence type="ECO:0000256" key="2">
    <source>
        <dbReference type="ARBA" id="ARBA00022475"/>
    </source>
</evidence>
<protein>
    <recommendedName>
        <fullName evidence="11">Flagellar protein</fullName>
    </recommendedName>
</protein>
<feature type="transmembrane region" description="Helical" evidence="7">
    <location>
        <begin position="63"/>
        <end position="84"/>
    </location>
</feature>
<evidence type="ECO:0000256" key="7">
    <source>
        <dbReference type="SAM" id="Phobius"/>
    </source>
</evidence>
<dbReference type="Pfam" id="PF04347">
    <property type="entry name" value="FliO"/>
    <property type="match status" value="1"/>
</dbReference>
<dbReference type="Proteomes" id="UP000034166">
    <property type="component" value="Unassembled WGS sequence"/>
</dbReference>
<keyword evidence="2" id="KW-1003">Cell membrane</keyword>
<comment type="caution">
    <text evidence="9">The sequence shown here is derived from an EMBL/GenBank/DDBJ whole genome shotgun (WGS) entry which is preliminary data.</text>
</comment>
<evidence type="ECO:0000256" key="3">
    <source>
        <dbReference type="ARBA" id="ARBA00022692"/>
    </source>
</evidence>
<keyword evidence="8" id="KW-0732">Signal</keyword>
<dbReference type="GO" id="GO:0016020">
    <property type="term" value="C:membrane"/>
    <property type="evidence" value="ECO:0007669"/>
    <property type="project" value="InterPro"/>
</dbReference>
<proteinExistence type="predicted"/>
<dbReference type="EMBL" id="LAYY01000005">
    <property type="protein sequence ID" value="KKK39035.1"/>
    <property type="molecule type" value="Genomic_DNA"/>
</dbReference>
<gene>
    <name evidence="9" type="ORF">WQ57_06580</name>
</gene>